<evidence type="ECO:0000313" key="1">
    <source>
        <dbReference type="EMBL" id="XBS49990.1"/>
    </source>
</evidence>
<organism evidence="1">
    <name type="scientific">Salmonella phage SalP219</name>
    <dbReference type="NCBI Taxonomy" id="3158864"/>
    <lineage>
        <taxon>Viruses</taxon>
        <taxon>Duplodnaviria</taxon>
        <taxon>Heunggongvirae</taxon>
        <taxon>Uroviricota</taxon>
        <taxon>Caudoviricetes</taxon>
        <taxon>Vequintavirinae</taxon>
        <taxon>Seunavirus</taxon>
    </lineage>
</organism>
<sequence>MKNKLTRDQISQTLSFNMRDWKENADICEAQDLNEELTIDEIITICSPTFYDELHAEDDLFNVLENNFMDTDLCVYSIDTFILIHNIYNH</sequence>
<protein>
    <submittedName>
        <fullName evidence="1">Uncharacterized protein</fullName>
    </submittedName>
</protein>
<name>A0AAU7PIL3_9CAUD</name>
<proteinExistence type="predicted"/>
<accession>A0AAU7PIL3</accession>
<reference evidence="1" key="1">
    <citation type="submission" date="2024-04" db="EMBL/GenBank/DDBJ databases">
        <authorList>
            <person name="Jaglan A.B."/>
            <person name="Vashisth M."/>
            <person name="Anand T."/>
            <person name="Virmani N."/>
            <person name="Bera B."/>
            <person name="Vaid R."/>
        </authorList>
    </citation>
    <scope>NUCLEOTIDE SEQUENCE</scope>
</reference>
<dbReference type="EMBL" id="PP595732">
    <property type="protein sequence ID" value="XBS49990.1"/>
    <property type="molecule type" value="Genomic_DNA"/>
</dbReference>